<gene>
    <name evidence="1" type="ORF">CRI94_07400</name>
</gene>
<proteinExistence type="predicted"/>
<keyword evidence="2" id="KW-1185">Reference proteome</keyword>
<dbReference type="Proteomes" id="UP000220102">
    <property type="component" value="Unassembled WGS sequence"/>
</dbReference>
<protein>
    <submittedName>
        <fullName evidence="1">Uncharacterized protein</fullName>
    </submittedName>
</protein>
<evidence type="ECO:0000313" key="1">
    <source>
        <dbReference type="EMBL" id="PEN13876.1"/>
    </source>
</evidence>
<name>A0A2A8CYZ5_9BACT</name>
<dbReference type="AlphaFoldDB" id="A0A2A8CYZ5"/>
<organism evidence="1 2">
    <name type="scientific">Longibacter salinarum</name>
    <dbReference type="NCBI Taxonomy" id="1850348"/>
    <lineage>
        <taxon>Bacteria</taxon>
        <taxon>Pseudomonadati</taxon>
        <taxon>Rhodothermota</taxon>
        <taxon>Rhodothermia</taxon>
        <taxon>Rhodothermales</taxon>
        <taxon>Salisaetaceae</taxon>
        <taxon>Longibacter</taxon>
    </lineage>
</organism>
<comment type="caution">
    <text evidence="1">The sequence shown here is derived from an EMBL/GenBank/DDBJ whole genome shotgun (WGS) entry which is preliminary data.</text>
</comment>
<evidence type="ECO:0000313" key="2">
    <source>
        <dbReference type="Proteomes" id="UP000220102"/>
    </source>
</evidence>
<dbReference type="EMBL" id="PDEQ01000003">
    <property type="protein sequence ID" value="PEN13876.1"/>
    <property type="molecule type" value="Genomic_DNA"/>
</dbReference>
<accession>A0A2A8CYZ5</accession>
<reference evidence="1 2" key="1">
    <citation type="submission" date="2017-10" db="EMBL/GenBank/DDBJ databases">
        <title>Draft genome of Longibacter Salinarum.</title>
        <authorList>
            <person name="Goh K.M."/>
            <person name="Shamsir M.S."/>
            <person name="Lim S.W."/>
        </authorList>
    </citation>
    <scope>NUCLEOTIDE SEQUENCE [LARGE SCALE GENOMIC DNA]</scope>
    <source>
        <strain evidence="1 2">KCTC 52045</strain>
    </source>
</reference>
<sequence length="76" mass="8555">MDVDEEEMPRITRPVRASCNQETAFTLSDCSVCEYRPGPLEAVIGFGKMQDLALALMYNCPVRIVLNLFQGWSAKK</sequence>